<dbReference type="Gene3D" id="3.40.50.150">
    <property type="entry name" value="Vaccinia Virus protein VP39"/>
    <property type="match status" value="1"/>
</dbReference>
<name>A0A212QTL7_9CHLR</name>
<dbReference type="PANTHER" id="PTHR34203">
    <property type="entry name" value="METHYLTRANSFERASE, FKBM FAMILY PROTEIN"/>
    <property type="match status" value="1"/>
</dbReference>
<protein>
    <submittedName>
        <fullName evidence="2">Methyltransferase, FkbM family</fullName>
    </submittedName>
</protein>
<organism evidence="2 3">
    <name type="scientific">Thermoflexus hugenholtzii JAD2</name>
    <dbReference type="NCBI Taxonomy" id="877466"/>
    <lineage>
        <taxon>Bacteria</taxon>
        <taxon>Bacillati</taxon>
        <taxon>Chloroflexota</taxon>
        <taxon>Thermoflexia</taxon>
        <taxon>Thermoflexales</taxon>
        <taxon>Thermoflexaceae</taxon>
        <taxon>Thermoflexus</taxon>
    </lineage>
</organism>
<dbReference type="InterPro" id="IPR029063">
    <property type="entry name" value="SAM-dependent_MTases_sf"/>
</dbReference>
<keyword evidence="2" id="KW-0808">Transferase</keyword>
<evidence type="ECO:0000313" key="3">
    <source>
        <dbReference type="Proteomes" id="UP000197025"/>
    </source>
</evidence>
<evidence type="ECO:0000313" key="2">
    <source>
        <dbReference type="EMBL" id="SNB62838.1"/>
    </source>
</evidence>
<dbReference type="InterPro" id="IPR006342">
    <property type="entry name" value="FkbM_mtfrase"/>
</dbReference>
<accession>A0A212QTL7</accession>
<gene>
    <name evidence="2" type="ORF">SAMN02746019_00005970</name>
</gene>
<reference evidence="3" key="1">
    <citation type="submission" date="2017-06" db="EMBL/GenBank/DDBJ databases">
        <authorList>
            <person name="Varghese N."/>
            <person name="Submissions S."/>
        </authorList>
    </citation>
    <scope>NUCLEOTIDE SEQUENCE [LARGE SCALE GENOMIC DNA]</scope>
    <source>
        <strain evidence="3">JAD2</strain>
    </source>
</reference>
<dbReference type="Proteomes" id="UP000197025">
    <property type="component" value="Unassembled WGS sequence"/>
</dbReference>
<keyword evidence="2" id="KW-0489">Methyltransferase</keyword>
<dbReference type="PANTHER" id="PTHR34203:SF15">
    <property type="entry name" value="SLL1173 PROTEIN"/>
    <property type="match status" value="1"/>
</dbReference>
<dbReference type="InterPro" id="IPR052514">
    <property type="entry name" value="SAM-dependent_MTase"/>
</dbReference>
<dbReference type="SUPFAM" id="SSF53335">
    <property type="entry name" value="S-adenosyl-L-methionine-dependent methyltransferases"/>
    <property type="match status" value="1"/>
</dbReference>
<proteinExistence type="predicted"/>
<dbReference type="InParanoid" id="A0A212QTL7"/>
<dbReference type="AlphaFoldDB" id="A0A212QTL7"/>
<dbReference type="GO" id="GO:0008168">
    <property type="term" value="F:methyltransferase activity"/>
    <property type="evidence" value="ECO:0007669"/>
    <property type="project" value="UniProtKB-KW"/>
</dbReference>
<dbReference type="NCBIfam" id="TIGR01444">
    <property type="entry name" value="fkbM_fam"/>
    <property type="match status" value="1"/>
</dbReference>
<dbReference type="EMBL" id="FYEK01000022">
    <property type="protein sequence ID" value="SNB62838.1"/>
    <property type="molecule type" value="Genomic_DNA"/>
</dbReference>
<dbReference type="GO" id="GO:0032259">
    <property type="term" value="P:methylation"/>
    <property type="evidence" value="ECO:0007669"/>
    <property type="project" value="UniProtKB-KW"/>
</dbReference>
<evidence type="ECO:0000259" key="1">
    <source>
        <dbReference type="Pfam" id="PF05050"/>
    </source>
</evidence>
<sequence length="270" mass="30717">MGDKLTKAREVFQKEGFRGFAREAFWFPYRRAISMLAAIRGQQRLRIGKVALLFHIQSYAEALHLIQTFQTENECLRYLASRLHEGDVFWDVGAYHGLYAMLAARLGGKVIAFEPYGPNAQRIRENARLNRCEDHIQVMTLALSDRHGMASFDVRGGQRSFMMGHITAGPRSALNVRTVPGDSLVASGIPAPDIVKIDVEGHELHVLWGMRETLRRHVHAMICEVHAEYLARHGKSGSVERFLQSLGFRVFRIRDRWTEYFLAAERVAGP</sequence>
<keyword evidence="3" id="KW-1185">Reference proteome</keyword>
<feature type="domain" description="Methyltransferase FkbM" evidence="1">
    <location>
        <begin position="91"/>
        <end position="250"/>
    </location>
</feature>
<dbReference type="Pfam" id="PF05050">
    <property type="entry name" value="Methyltransf_21"/>
    <property type="match status" value="1"/>
</dbReference>